<dbReference type="OrthoDB" id="10264595at2759"/>
<keyword evidence="7" id="KW-0472">Membrane</keyword>
<dbReference type="GO" id="GO:0030123">
    <property type="term" value="C:AP-3 adaptor complex"/>
    <property type="evidence" value="ECO:0007669"/>
    <property type="project" value="InterPro"/>
</dbReference>
<keyword evidence="5" id="KW-0677">Repeat</keyword>
<keyword evidence="12" id="KW-1185">Reference proteome</keyword>
<dbReference type="InterPro" id="IPR016024">
    <property type="entry name" value="ARM-type_fold"/>
</dbReference>
<dbReference type="Proteomes" id="UP000007148">
    <property type="component" value="Unassembled WGS sequence"/>
</dbReference>
<accession>G4TBL0</accession>
<evidence type="ECO:0000256" key="1">
    <source>
        <dbReference type="ARBA" id="ARBA00004145"/>
    </source>
</evidence>
<dbReference type="PANTHER" id="PTHR22781:SF12">
    <property type="entry name" value="AP-3 COMPLEX SUBUNIT DELTA-1"/>
    <property type="match status" value="1"/>
</dbReference>
<dbReference type="GO" id="GO:0006623">
    <property type="term" value="P:protein targeting to vacuole"/>
    <property type="evidence" value="ECO:0007669"/>
    <property type="project" value="TreeGrafter"/>
</dbReference>
<sequence>MWERTLQDLIRGLRANKNDESKFIAQAIEEIRREVRSKDMELKAAAILKMTFLDMLGYDLSWADFNIIEVMSSTKYHLKTVGYLAASQSFSERTDVLMLTTNLLKKDLSSNPADVALALNGLSHFVTPDLARDLTQELNAMLNHSRAHIRKRVILALFKVIQQHPETLPFCLPRLIEKLDDPDFSVVSSTVNLFCELSRRNPQDFLSLAPPLFHILTTSSNNWMLIKVIKLFGAISPYEPRLAKKLQGPITDLIQTTAAISLLYECVHTCIIGGMLDGSDGLALARLCVNKLSTFLENDDQNLKYIALMAMVKIVPVRPELVAEHQAVILSSLDDLDMSIRMRALELISSMVTPYNLQYLVQQLLSHLVKANQTSSTPSAQATLAQALQSDGQSTSGISLYTPAYRQEISSRIIDMCSRNMYENVQDFDWYLSVLLDLIYIANVDIAAMICDQLVNVAVRVRASRAYAVQLMAKLLDDDGIVLGANDPTKCTGVLWAAAWICGEYSETVLTRLIQPSISLLSSDIIAVYIQATLKVLSRWTYDLAEGWSNEQLKSAKETVDAVLTGLNPLCCHADMEVQERAANAAQLVTLIHADLSTFQPKPFVETPQQDAYLTGFEDPTPQTNDFPKSLLLLRRFFNSYKLRPVAVNANKQVPIPAGLNLDSWITAPPKRALDEDVRERKKKKKSKKGKEKAESTAERVNEGLSKGYVEYNEDEEEAAQRRAERLARQRDDPYYLTDAPKSKSVGSPDVDSIPVVRLEGMPSLSALTPPRPSSRLSDVQPPPAHKHFELDRDEETPAHLAVASSPATRPGTPLTEAEIPSGLETPDAIVVKRAKKKGTGKRKTPVPPL</sequence>
<dbReference type="Gene3D" id="1.25.10.10">
    <property type="entry name" value="Leucine-rich Repeat Variant"/>
    <property type="match status" value="1"/>
</dbReference>
<keyword evidence="6 8" id="KW-0653">Protein transport</keyword>
<dbReference type="OMA" id="SGNNWMA"/>
<comment type="similarity">
    <text evidence="2 8">Belongs to the adaptor complexes large subunit family.</text>
</comment>
<evidence type="ECO:0000256" key="2">
    <source>
        <dbReference type="ARBA" id="ARBA00006613"/>
    </source>
</evidence>
<evidence type="ECO:0000256" key="3">
    <source>
        <dbReference type="ARBA" id="ARBA00015717"/>
    </source>
</evidence>
<feature type="compositionally biased region" description="Basic residues" evidence="9">
    <location>
        <begin position="833"/>
        <end position="850"/>
    </location>
</feature>
<reference evidence="11 12" key="1">
    <citation type="journal article" date="2011" name="PLoS Pathog.">
        <title>Endophytic Life Strategies Decoded by Genome and Transcriptome Analyses of the Mutualistic Root Symbiont Piriformospora indica.</title>
        <authorList>
            <person name="Zuccaro A."/>
            <person name="Lahrmann U."/>
            <person name="Guldener U."/>
            <person name="Langen G."/>
            <person name="Pfiffi S."/>
            <person name="Biedenkopf D."/>
            <person name="Wong P."/>
            <person name="Samans B."/>
            <person name="Grimm C."/>
            <person name="Basiewicz M."/>
            <person name="Murat C."/>
            <person name="Martin F."/>
            <person name="Kogel K.H."/>
        </authorList>
    </citation>
    <scope>NUCLEOTIDE SEQUENCE [LARGE SCALE GENOMIC DNA]</scope>
    <source>
        <strain evidence="11 12">DSM 11827</strain>
    </source>
</reference>
<dbReference type="InterPro" id="IPR002553">
    <property type="entry name" value="Clathrin/coatomer_adapt-like_N"/>
</dbReference>
<dbReference type="STRING" id="1109443.G4TBL0"/>
<evidence type="ECO:0000256" key="6">
    <source>
        <dbReference type="ARBA" id="ARBA00022927"/>
    </source>
</evidence>
<evidence type="ECO:0000313" key="11">
    <source>
        <dbReference type="EMBL" id="CCA68714.1"/>
    </source>
</evidence>
<comment type="function">
    <text evidence="8">Part of the AP-3 complex, an adaptor-related complex which is not clathrin-associated. The complex is associated with the Golgi region as well as more peripheral structures. It facilitates the budding of vesicles from the Golgi membrane.</text>
</comment>
<dbReference type="InParanoid" id="G4TBL0"/>
<comment type="subcellular location">
    <subcellularLocation>
        <location evidence="1">Cytoplasmic vesicle</location>
        <location evidence="1">Clathrin-coated vesicle membrane</location>
        <topology evidence="1">Peripheral membrane protein</topology>
        <orientation evidence="1">Cytoplasmic side</orientation>
    </subcellularLocation>
    <subcellularLocation>
        <location evidence="8">Golgi apparatus</location>
    </subcellularLocation>
</comment>
<dbReference type="FunFam" id="1.25.10.10:FF:000251">
    <property type="entry name" value="AP-3 complex subunit delta"/>
    <property type="match status" value="1"/>
</dbReference>
<protein>
    <recommendedName>
        <fullName evidence="3 8">AP-3 complex subunit delta</fullName>
    </recommendedName>
</protein>
<feature type="compositionally biased region" description="Basic and acidic residues" evidence="9">
    <location>
        <begin position="692"/>
        <end position="702"/>
    </location>
</feature>
<evidence type="ECO:0000256" key="9">
    <source>
        <dbReference type="SAM" id="MobiDB-lite"/>
    </source>
</evidence>
<dbReference type="SUPFAM" id="SSF48371">
    <property type="entry name" value="ARM repeat"/>
    <property type="match status" value="1"/>
</dbReference>
<evidence type="ECO:0000256" key="4">
    <source>
        <dbReference type="ARBA" id="ARBA00022448"/>
    </source>
</evidence>
<dbReference type="AlphaFoldDB" id="G4TBL0"/>
<feature type="domain" description="Clathrin/coatomer adaptor adaptin-like N-terminal" evidence="10">
    <location>
        <begin position="20"/>
        <end position="589"/>
    </location>
</feature>
<dbReference type="HOGENOM" id="CLU_001908_2_0_1"/>
<comment type="subunit">
    <text evidence="8">Adaptor protein complex 3 (AP-3) is a heterotetramer.</text>
</comment>
<keyword evidence="4 8" id="KW-0813">Transport</keyword>
<dbReference type="GO" id="GO:0010008">
    <property type="term" value="C:endosome membrane"/>
    <property type="evidence" value="ECO:0007669"/>
    <property type="project" value="TreeGrafter"/>
</dbReference>
<dbReference type="GO" id="GO:0005794">
    <property type="term" value="C:Golgi apparatus"/>
    <property type="evidence" value="ECO:0007669"/>
    <property type="project" value="UniProtKB-SubCell"/>
</dbReference>
<dbReference type="GO" id="GO:0006896">
    <property type="term" value="P:Golgi to vacuole transport"/>
    <property type="evidence" value="ECO:0007669"/>
    <property type="project" value="TreeGrafter"/>
</dbReference>
<dbReference type="FunCoup" id="G4TBL0">
    <property type="interactions" value="337"/>
</dbReference>
<organism evidence="11 12">
    <name type="scientific">Serendipita indica (strain DSM 11827)</name>
    <name type="common">Root endophyte fungus</name>
    <name type="synonym">Piriformospora indica</name>
    <dbReference type="NCBI Taxonomy" id="1109443"/>
    <lineage>
        <taxon>Eukaryota</taxon>
        <taxon>Fungi</taxon>
        <taxon>Dikarya</taxon>
        <taxon>Basidiomycota</taxon>
        <taxon>Agaricomycotina</taxon>
        <taxon>Agaricomycetes</taxon>
        <taxon>Sebacinales</taxon>
        <taxon>Serendipitaceae</taxon>
        <taxon>Serendipita</taxon>
    </lineage>
</organism>
<name>G4TBL0_SERID</name>
<keyword evidence="8" id="KW-0333">Golgi apparatus</keyword>
<dbReference type="GO" id="GO:0030665">
    <property type="term" value="C:clathrin-coated vesicle membrane"/>
    <property type="evidence" value="ECO:0007669"/>
    <property type="project" value="UniProtKB-SubCell"/>
</dbReference>
<comment type="caution">
    <text evidence="11">The sequence shown here is derived from an EMBL/GenBank/DDBJ whole genome shotgun (WGS) entry which is preliminary data.</text>
</comment>
<evidence type="ECO:0000256" key="8">
    <source>
        <dbReference type="PIRNR" id="PIRNR037092"/>
    </source>
</evidence>
<dbReference type="InterPro" id="IPR011989">
    <property type="entry name" value="ARM-like"/>
</dbReference>
<feature type="region of interest" description="Disordered" evidence="9">
    <location>
        <begin position="674"/>
        <end position="850"/>
    </location>
</feature>
<proteinExistence type="inferred from homology"/>
<dbReference type="PANTHER" id="PTHR22781">
    <property type="entry name" value="DELTA ADAPTIN-RELATED"/>
    <property type="match status" value="1"/>
</dbReference>
<dbReference type="EMBL" id="CAFZ01000038">
    <property type="protein sequence ID" value="CCA68714.1"/>
    <property type="molecule type" value="Genomic_DNA"/>
</dbReference>
<gene>
    <name evidence="11" type="ORF">PIIN_02578</name>
</gene>
<dbReference type="Pfam" id="PF01602">
    <property type="entry name" value="Adaptin_N"/>
    <property type="match status" value="1"/>
</dbReference>
<evidence type="ECO:0000313" key="12">
    <source>
        <dbReference type="Proteomes" id="UP000007148"/>
    </source>
</evidence>
<evidence type="ECO:0000256" key="7">
    <source>
        <dbReference type="ARBA" id="ARBA00023136"/>
    </source>
</evidence>
<feature type="compositionally biased region" description="Basic residues" evidence="9">
    <location>
        <begin position="681"/>
        <end position="691"/>
    </location>
</feature>
<evidence type="ECO:0000259" key="10">
    <source>
        <dbReference type="Pfam" id="PF01602"/>
    </source>
</evidence>
<dbReference type="eggNOG" id="KOG1059">
    <property type="taxonomic scope" value="Eukaryota"/>
</dbReference>
<evidence type="ECO:0000256" key="5">
    <source>
        <dbReference type="ARBA" id="ARBA00022737"/>
    </source>
</evidence>
<dbReference type="PIRSF" id="PIRSF037092">
    <property type="entry name" value="AP3_complex_delta"/>
    <property type="match status" value="1"/>
</dbReference>
<dbReference type="InterPro" id="IPR017105">
    <property type="entry name" value="AP3_complex_dsu"/>
</dbReference>
<feature type="compositionally biased region" description="Basic and acidic residues" evidence="9">
    <location>
        <begin position="719"/>
        <end position="734"/>
    </location>
</feature>